<name>A0A699HIN6_TANCI</name>
<accession>A0A699HIN6</accession>
<gene>
    <name evidence="1" type="ORF">Tci_408870</name>
</gene>
<sequence>FTRPELGPWRWEEWFAVESSLVLSLDPGDGRSGSPLQISHEKLTTSYLINGSPCGEIDMVIKYLDLEPKIDAMMRDFLDLSRWKEFSKETSSKILPGGDGSCMKKFKPIANLVMKEKLK</sequence>
<dbReference type="EMBL" id="BKCJ010172801">
    <property type="protein sequence ID" value="GEY36896.1"/>
    <property type="molecule type" value="Genomic_DNA"/>
</dbReference>
<proteinExistence type="predicted"/>
<feature type="non-terminal residue" evidence="1">
    <location>
        <position position="1"/>
    </location>
</feature>
<evidence type="ECO:0000313" key="1">
    <source>
        <dbReference type="EMBL" id="GEY36896.1"/>
    </source>
</evidence>
<comment type="caution">
    <text evidence="1">The sequence shown here is derived from an EMBL/GenBank/DDBJ whole genome shotgun (WGS) entry which is preliminary data.</text>
</comment>
<protein>
    <submittedName>
        <fullName evidence="1">Uncharacterized protein</fullName>
    </submittedName>
</protein>
<dbReference type="AlphaFoldDB" id="A0A699HIN6"/>
<reference evidence="1" key="1">
    <citation type="journal article" date="2019" name="Sci. Rep.">
        <title>Draft genome of Tanacetum cinerariifolium, the natural source of mosquito coil.</title>
        <authorList>
            <person name="Yamashiro T."/>
            <person name="Shiraishi A."/>
            <person name="Satake H."/>
            <person name="Nakayama K."/>
        </authorList>
    </citation>
    <scope>NUCLEOTIDE SEQUENCE</scope>
</reference>
<organism evidence="1">
    <name type="scientific">Tanacetum cinerariifolium</name>
    <name type="common">Dalmatian daisy</name>
    <name type="synonym">Chrysanthemum cinerariifolium</name>
    <dbReference type="NCBI Taxonomy" id="118510"/>
    <lineage>
        <taxon>Eukaryota</taxon>
        <taxon>Viridiplantae</taxon>
        <taxon>Streptophyta</taxon>
        <taxon>Embryophyta</taxon>
        <taxon>Tracheophyta</taxon>
        <taxon>Spermatophyta</taxon>
        <taxon>Magnoliopsida</taxon>
        <taxon>eudicotyledons</taxon>
        <taxon>Gunneridae</taxon>
        <taxon>Pentapetalae</taxon>
        <taxon>asterids</taxon>
        <taxon>campanulids</taxon>
        <taxon>Asterales</taxon>
        <taxon>Asteraceae</taxon>
        <taxon>Asteroideae</taxon>
        <taxon>Anthemideae</taxon>
        <taxon>Anthemidinae</taxon>
        <taxon>Tanacetum</taxon>
    </lineage>
</organism>